<protein>
    <recommendedName>
        <fullName evidence="4">Copper-binding protein</fullName>
    </recommendedName>
</protein>
<evidence type="ECO:0000313" key="3">
    <source>
        <dbReference type="Proteomes" id="UP001161160"/>
    </source>
</evidence>
<gene>
    <name evidence="2" type="ORF">M2127_001250</name>
</gene>
<name>A0AA43M846_9BURK</name>
<keyword evidence="3" id="KW-1185">Reference proteome</keyword>
<sequence>MALTRSVLISLGTAFILMGHAAYADSTKPLVEDAIVVAEKYSVMEGAVTKIDSATRTVTLKNEQGETQFVASHAIKSFPQIKVGDHLNITFEIGVAVELLNSKGNIRKEDQTTTVTSAAPGDKPAGAVTNTTSVITDVMEIDKAKRNIAVKGMDGEIHVIHIKNKKLFKQIALHDQIKVIYFDEMKAAITAPKK</sequence>
<comment type="caution">
    <text evidence="2">The sequence shown here is derived from an EMBL/GenBank/DDBJ whole genome shotgun (WGS) entry which is preliminary data.</text>
</comment>
<evidence type="ECO:0008006" key="4">
    <source>
        <dbReference type="Google" id="ProtNLM"/>
    </source>
</evidence>
<proteinExistence type="predicted"/>
<evidence type="ECO:0000256" key="1">
    <source>
        <dbReference type="SAM" id="SignalP"/>
    </source>
</evidence>
<dbReference type="RefSeq" id="WP_280756734.1">
    <property type="nucleotide sequence ID" value="NZ_JARXXW010000004.1"/>
</dbReference>
<dbReference type="AlphaFoldDB" id="A0AA43M846"/>
<feature type="signal peptide" evidence="1">
    <location>
        <begin position="1"/>
        <end position="24"/>
    </location>
</feature>
<accession>A0AA43M846</accession>
<keyword evidence="1" id="KW-0732">Signal</keyword>
<dbReference type="Proteomes" id="UP001161160">
    <property type="component" value="Unassembled WGS sequence"/>
</dbReference>
<reference evidence="2" key="1">
    <citation type="submission" date="2023-04" db="EMBL/GenBank/DDBJ databases">
        <title>Genome Encyclopedia of Bacteria and Archaea VI: Functional Genomics of Type Strains.</title>
        <authorList>
            <person name="Whitman W."/>
        </authorList>
    </citation>
    <scope>NUCLEOTIDE SEQUENCE</scope>
    <source>
        <strain evidence="2">Enz.4-51</strain>
    </source>
</reference>
<feature type="chain" id="PRO_5041371058" description="Copper-binding protein" evidence="1">
    <location>
        <begin position="25"/>
        <end position="194"/>
    </location>
</feature>
<evidence type="ECO:0000313" key="2">
    <source>
        <dbReference type="EMBL" id="MDH6503946.1"/>
    </source>
</evidence>
<dbReference type="EMBL" id="JARXYA010000005">
    <property type="protein sequence ID" value="MDH6503946.1"/>
    <property type="molecule type" value="Genomic_DNA"/>
</dbReference>
<organism evidence="2 3">
    <name type="scientific">Polynucleobacter sphagniphilus</name>
    <dbReference type="NCBI Taxonomy" id="1743169"/>
    <lineage>
        <taxon>Bacteria</taxon>
        <taxon>Pseudomonadati</taxon>
        <taxon>Pseudomonadota</taxon>
        <taxon>Betaproteobacteria</taxon>
        <taxon>Burkholderiales</taxon>
        <taxon>Burkholderiaceae</taxon>
        <taxon>Polynucleobacter</taxon>
    </lineage>
</organism>